<dbReference type="SUPFAM" id="SSF56317">
    <property type="entry name" value="Carbon-nitrogen hydrolase"/>
    <property type="match status" value="1"/>
</dbReference>
<gene>
    <name evidence="9 11" type="primary">lnt</name>
    <name evidence="11" type="ORF">KAK03_21300</name>
</gene>
<accession>A0A941BDH8</accession>
<comment type="subcellular location">
    <subcellularLocation>
        <location evidence="1 9">Cell membrane</location>
        <topology evidence="1 9">Multi-pass membrane protein</topology>
    </subcellularLocation>
</comment>
<keyword evidence="8 9" id="KW-0012">Acyltransferase</keyword>
<evidence type="ECO:0000256" key="4">
    <source>
        <dbReference type="ARBA" id="ARBA00022679"/>
    </source>
</evidence>
<dbReference type="AlphaFoldDB" id="A0A941BDH8"/>
<dbReference type="Proteomes" id="UP000676246">
    <property type="component" value="Unassembled WGS sequence"/>
</dbReference>
<feature type="transmembrane region" description="Helical" evidence="9">
    <location>
        <begin position="479"/>
        <end position="502"/>
    </location>
</feature>
<dbReference type="CDD" id="cd07571">
    <property type="entry name" value="ALP_N-acyl_transferase"/>
    <property type="match status" value="1"/>
</dbReference>
<comment type="caution">
    <text evidence="9">Lacks conserved residue(s) required for the propagation of feature annotation.</text>
</comment>
<dbReference type="GO" id="GO:0016410">
    <property type="term" value="F:N-acyltransferase activity"/>
    <property type="evidence" value="ECO:0007669"/>
    <property type="project" value="UniProtKB-UniRule"/>
</dbReference>
<comment type="pathway">
    <text evidence="9">Protein modification; lipoprotein biosynthesis (N-acyl transfer).</text>
</comment>
<dbReference type="Gene3D" id="3.60.110.10">
    <property type="entry name" value="Carbon-nitrogen hydrolase"/>
    <property type="match status" value="1"/>
</dbReference>
<dbReference type="InterPro" id="IPR045378">
    <property type="entry name" value="LNT_N"/>
</dbReference>
<evidence type="ECO:0000256" key="2">
    <source>
        <dbReference type="ARBA" id="ARBA00010065"/>
    </source>
</evidence>
<reference evidence="11 12" key="1">
    <citation type="submission" date="2021-04" db="EMBL/GenBank/DDBJ databases">
        <title>The genome sequence of Ideonella sp. 3Y2.</title>
        <authorList>
            <person name="Liu Y."/>
        </authorList>
    </citation>
    <scope>NUCLEOTIDE SEQUENCE [LARGE SCALE GENOMIC DNA]</scope>
    <source>
        <strain evidence="11 12">3Y2</strain>
    </source>
</reference>
<keyword evidence="5 9" id="KW-0812">Transmembrane</keyword>
<feature type="transmembrane region" description="Helical" evidence="9">
    <location>
        <begin position="99"/>
        <end position="122"/>
    </location>
</feature>
<keyword evidence="7 9" id="KW-0472">Membrane</keyword>
<dbReference type="InterPro" id="IPR036526">
    <property type="entry name" value="C-N_Hydrolase_sf"/>
</dbReference>
<keyword evidence="12" id="KW-1185">Reference proteome</keyword>
<keyword evidence="3 9" id="KW-1003">Cell membrane</keyword>
<proteinExistence type="inferred from homology"/>
<dbReference type="Pfam" id="PF20154">
    <property type="entry name" value="LNT_N"/>
    <property type="match status" value="1"/>
</dbReference>
<evidence type="ECO:0000259" key="10">
    <source>
        <dbReference type="PROSITE" id="PS50263"/>
    </source>
</evidence>
<name>A0A941BDH8_9BURK</name>
<evidence type="ECO:0000256" key="1">
    <source>
        <dbReference type="ARBA" id="ARBA00004651"/>
    </source>
</evidence>
<protein>
    <recommendedName>
        <fullName evidence="9">Apolipoprotein N-acyltransferase</fullName>
        <shortName evidence="9">ALP N-acyltransferase</shortName>
        <ecNumber evidence="9">2.3.1.269</ecNumber>
    </recommendedName>
</protein>
<dbReference type="EC" id="2.3.1.269" evidence="9"/>
<dbReference type="PANTHER" id="PTHR38686:SF1">
    <property type="entry name" value="APOLIPOPROTEIN N-ACYLTRANSFERASE"/>
    <property type="match status" value="1"/>
</dbReference>
<keyword evidence="6 9" id="KW-1133">Transmembrane helix</keyword>
<evidence type="ECO:0000313" key="12">
    <source>
        <dbReference type="Proteomes" id="UP000676246"/>
    </source>
</evidence>
<feature type="domain" description="CN hydrolase" evidence="10">
    <location>
        <begin position="233"/>
        <end position="472"/>
    </location>
</feature>
<keyword evidence="4 9" id="KW-0808">Transferase</keyword>
<feature type="transmembrane region" description="Helical" evidence="9">
    <location>
        <begin position="134"/>
        <end position="158"/>
    </location>
</feature>
<dbReference type="InterPro" id="IPR003010">
    <property type="entry name" value="C-N_Hydrolase"/>
</dbReference>
<evidence type="ECO:0000256" key="3">
    <source>
        <dbReference type="ARBA" id="ARBA00022475"/>
    </source>
</evidence>
<evidence type="ECO:0000313" key="11">
    <source>
        <dbReference type="EMBL" id="MBQ0933015.1"/>
    </source>
</evidence>
<dbReference type="EMBL" id="JAGQDD010000022">
    <property type="protein sequence ID" value="MBQ0933015.1"/>
    <property type="molecule type" value="Genomic_DNA"/>
</dbReference>
<comment type="caution">
    <text evidence="11">The sequence shown here is derived from an EMBL/GenBank/DDBJ whole genome shotgun (WGS) entry which is preliminary data.</text>
</comment>
<evidence type="ECO:0000256" key="8">
    <source>
        <dbReference type="ARBA" id="ARBA00023315"/>
    </source>
</evidence>
<comment type="similarity">
    <text evidence="2 9">Belongs to the CN hydrolase family. Apolipoprotein N-acyltransferase subfamily.</text>
</comment>
<dbReference type="Pfam" id="PF00795">
    <property type="entry name" value="CN_hydrolase"/>
    <property type="match status" value="1"/>
</dbReference>
<feature type="transmembrane region" description="Helical" evidence="9">
    <location>
        <begin position="178"/>
        <end position="195"/>
    </location>
</feature>
<evidence type="ECO:0000256" key="5">
    <source>
        <dbReference type="ARBA" id="ARBA00022692"/>
    </source>
</evidence>
<dbReference type="PROSITE" id="PS50263">
    <property type="entry name" value="CN_HYDROLASE"/>
    <property type="match status" value="1"/>
</dbReference>
<dbReference type="NCBIfam" id="TIGR00546">
    <property type="entry name" value="lnt"/>
    <property type="match status" value="1"/>
</dbReference>
<evidence type="ECO:0000256" key="7">
    <source>
        <dbReference type="ARBA" id="ARBA00023136"/>
    </source>
</evidence>
<sequence>MVPRAAPAGRRRPHRVTLSSRQALALAALAGVVHTASFAPLNAYWLQPLAVAALVLLLRTATPGQAFVRGWAFGSAWLASGLWWLYISMHDFGGLPAPLAAAAVGLLALALSLYLAAAMAAWARWRSGRPMADAAGLAGLWLLAELARAQFLTGFPWIASGYAHADGLLAALAPWGGVYAMGALATLLAALLVLGRGASANACRLLAMGLLAGLMALPQHFTEPAGELTVSLLQPAVPQDLKFDPERLGANMQALQQQLHAASGALVVTPESVLPIPRDLLDEGYWAGLTAPFRQGDRAALIGTFVGNERDGFVNAMVGVQPGASPDYEYGKRHLLPFGEYIPPGFRWFVDLMRIPLGDQASGHHGASFAVAGQRVRPLICYEDLFGEDFADAVVGPQAATLLVNASNLAWFGRWMVQDQHLQFSRLRALEFQRPLVRATNTGATAVIDHRGVVTQRLPAWQEGTLDATVQGRRGDTPYARWLAAWGLWPLWGLAAALLGAMRMGALLAGRRRVAP</sequence>
<evidence type="ECO:0000256" key="9">
    <source>
        <dbReference type="HAMAP-Rule" id="MF_01148"/>
    </source>
</evidence>
<dbReference type="GO" id="GO:0005886">
    <property type="term" value="C:plasma membrane"/>
    <property type="evidence" value="ECO:0007669"/>
    <property type="project" value="UniProtKB-SubCell"/>
</dbReference>
<comment type="function">
    <text evidence="9">Catalyzes the phospholipid dependent N-acylation of the N-terminal cysteine of apolipoprotein, the last step in lipoprotein maturation.</text>
</comment>
<dbReference type="InterPro" id="IPR004563">
    <property type="entry name" value="Apolipo_AcylTrfase"/>
</dbReference>
<feature type="transmembrane region" description="Helical" evidence="9">
    <location>
        <begin position="68"/>
        <end position="87"/>
    </location>
</feature>
<dbReference type="GO" id="GO:0042158">
    <property type="term" value="P:lipoprotein biosynthetic process"/>
    <property type="evidence" value="ECO:0007669"/>
    <property type="project" value="UniProtKB-UniRule"/>
</dbReference>
<evidence type="ECO:0000256" key="6">
    <source>
        <dbReference type="ARBA" id="ARBA00022989"/>
    </source>
</evidence>
<dbReference type="PANTHER" id="PTHR38686">
    <property type="entry name" value="APOLIPOPROTEIN N-ACYLTRANSFERASE"/>
    <property type="match status" value="1"/>
</dbReference>
<comment type="catalytic activity">
    <reaction evidence="9">
        <text>N-terminal S-1,2-diacyl-sn-glyceryl-L-cysteinyl-[lipoprotein] + a glycerophospholipid = N-acyl-S-1,2-diacyl-sn-glyceryl-L-cysteinyl-[lipoprotein] + a 2-acyl-sn-glycero-3-phospholipid + H(+)</text>
        <dbReference type="Rhea" id="RHEA:48228"/>
        <dbReference type="Rhea" id="RHEA-COMP:14681"/>
        <dbReference type="Rhea" id="RHEA-COMP:14684"/>
        <dbReference type="ChEBI" id="CHEBI:15378"/>
        <dbReference type="ChEBI" id="CHEBI:136912"/>
        <dbReference type="ChEBI" id="CHEBI:140656"/>
        <dbReference type="ChEBI" id="CHEBI:140657"/>
        <dbReference type="ChEBI" id="CHEBI:140660"/>
        <dbReference type="EC" id="2.3.1.269"/>
    </reaction>
</comment>
<organism evidence="11 12">
    <name type="scientific">Ideonella alba</name>
    <dbReference type="NCBI Taxonomy" id="2824118"/>
    <lineage>
        <taxon>Bacteria</taxon>
        <taxon>Pseudomonadati</taxon>
        <taxon>Pseudomonadota</taxon>
        <taxon>Betaproteobacteria</taxon>
        <taxon>Burkholderiales</taxon>
        <taxon>Sphaerotilaceae</taxon>
        <taxon>Ideonella</taxon>
    </lineage>
</organism>
<dbReference type="HAMAP" id="MF_01148">
    <property type="entry name" value="Lnt"/>
    <property type="match status" value="1"/>
</dbReference>